<dbReference type="RefSeq" id="XP_016607137.1">
    <property type="nucleotide sequence ID" value="XM_016754249.1"/>
</dbReference>
<evidence type="ECO:0000313" key="2">
    <source>
        <dbReference type="Proteomes" id="UP000053201"/>
    </source>
</evidence>
<dbReference type="GeneID" id="27689376"/>
<organism evidence="1 2">
    <name type="scientific">Spizellomyces punctatus (strain DAOM BR117)</name>
    <dbReference type="NCBI Taxonomy" id="645134"/>
    <lineage>
        <taxon>Eukaryota</taxon>
        <taxon>Fungi</taxon>
        <taxon>Fungi incertae sedis</taxon>
        <taxon>Chytridiomycota</taxon>
        <taxon>Chytridiomycota incertae sedis</taxon>
        <taxon>Chytridiomycetes</taxon>
        <taxon>Spizellomycetales</taxon>
        <taxon>Spizellomycetaceae</taxon>
        <taxon>Spizellomyces</taxon>
    </lineage>
</organism>
<dbReference type="SUPFAM" id="SSF50494">
    <property type="entry name" value="Trypsin-like serine proteases"/>
    <property type="match status" value="1"/>
</dbReference>
<dbReference type="AlphaFoldDB" id="A0A0L0HDA2"/>
<name>A0A0L0HDA2_SPIPD</name>
<evidence type="ECO:0008006" key="3">
    <source>
        <dbReference type="Google" id="ProtNLM"/>
    </source>
</evidence>
<proteinExistence type="predicted"/>
<dbReference type="Proteomes" id="UP000053201">
    <property type="component" value="Unassembled WGS sequence"/>
</dbReference>
<dbReference type="EMBL" id="KQ257459">
    <property type="protein sequence ID" value="KNC99097.1"/>
    <property type="molecule type" value="Genomic_DNA"/>
</dbReference>
<dbReference type="Pfam" id="PF13365">
    <property type="entry name" value="Trypsin_2"/>
    <property type="match status" value="1"/>
</dbReference>
<dbReference type="STRING" id="645134.A0A0L0HDA2"/>
<dbReference type="InterPro" id="IPR043504">
    <property type="entry name" value="Peptidase_S1_PA_chymotrypsin"/>
</dbReference>
<dbReference type="eggNOG" id="ENOG502S3JE">
    <property type="taxonomic scope" value="Eukaryota"/>
</dbReference>
<sequence>MRFVNRLPPAFRPVKCISQCRRLTTDYRRLPLVALQEHLMRGAQSCFTFQTATPLASLLDRIEDKHGVVMDRILPYQPTPDQQSTDGVVLIAHVVPDWKGRGPRIGISTGFVILEGGVVVTCCHTFDEIGPVVPPNSKAQSTSVAMTSDGTIYPVQDIKASLPEHDLVVLQLGPPCPDSSVILRPLAVSPYPPPVGTDLKVHIHPDHEWEACKVLMYKNAIGSKAETGTYDDLSVMELNTLIKPGSSGGPVIDEYGAVCGVLRGTVRVPSPMFPKGYSFATPAEKLFEMFKFPVEF</sequence>
<dbReference type="InParanoid" id="A0A0L0HDA2"/>
<dbReference type="OrthoDB" id="10054765at2759"/>
<dbReference type="VEuPathDB" id="FungiDB:SPPG_06041"/>
<protein>
    <recommendedName>
        <fullName evidence="3">Peptidase S1 domain-containing protein</fullName>
    </recommendedName>
</protein>
<evidence type="ECO:0000313" key="1">
    <source>
        <dbReference type="EMBL" id="KNC99097.1"/>
    </source>
</evidence>
<dbReference type="OMA" id="WGVPAEM"/>
<gene>
    <name evidence="1" type="ORF">SPPG_06041</name>
</gene>
<reference evidence="1 2" key="1">
    <citation type="submission" date="2009-08" db="EMBL/GenBank/DDBJ databases">
        <title>The Genome Sequence of Spizellomyces punctatus strain DAOM BR117.</title>
        <authorList>
            <consortium name="The Broad Institute Genome Sequencing Platform"/>
            <person name="Russ C."/>
            <person name="Cuomo C."/>
            <person name="Shea T."/>
            <person name="Young S.K."/>
            <person name="Zeng Q."/>
            <person name="Koehrsen M."/>
            <person name="Haas B."/>
            <person name="Borodovsky M."/>
            <person name="Guigo R."/>
            <person name="Alvarado L."/>
            <person name="Berlin A."/>
            <person name="Bochicchio J."/>
            <person name="Borenstein D."/>
            <person name="Chapman S."/>
            <person name="Chen Z."/>
            <person name="Engels R."/>
            <person name="Freedman E."/>
            <person name="Gellesch M."/>
            <person name="Goldberg J."/>
            <person name="Griggs A."/>
            <person name="Gujja S."/>
            <person name="Heiman D."/>
            <person name="Hepburn T."/>
            <person name="Howarth C."/>
            <person name="Jen D."/>
            <person name="Larson L."/>
            <person name="Lewis B."/>
            <person name="Mehta T."/>
            <person name="Park D."/>
            <person name="Pearson M."/>
            <person name="Roberts A."/>
            <person name="Saif S."/>
            <person name="Shenoy N."/>
            <person name="Sisk P."/>
            <person name="Stolte C."/>
            <person name="Sykes S."/>
            <person name="Thomson T."/>
            <person name="Walk T."/>
            <person name="White J."/>
            <person name="Yandava C."/>
            <person name="Burger G."/>
            <person name="Gray M.W."/>
            <person name="Holland P.W.H."/>
            <person name="King N."/>
            <person name="Lang F.B.F."/>
            <person name="Roger A.J."/>
            <person name="Ruiz-Trillo I."/>
            <person name="Lander E."/>
            <person name="Nusbaum C."/>
        </authorList>
    </citation>
    <scope>NUCLEOTIDE SEQUENCE [LARGE SCALE GENOMIC DNA]</scope>
    <source>
        <strain evidence="1 2">DAOM BR117</strain>
    </source>
</reference>
<dbReference type="Gene3D" id="2.40.10.10">
    <property type="entry name" value="Trypsin-like serine proteases"/>
    <property type="match status" value="2"/>
</dbReference>
<dbReference type="InterPro" id="IPR009003">
    <property type="entry name" value="Peptidase_S1_PA"/>
</dbReference>
<keyword evidence="2" id="KW-1185">Reference proteome</keyword>
<accession>A0A0L0HDA2</accession>